<dbReference type="InterPro" id="IPR019096">
    <property type="entry name" value="YopX_protein"/>
</dbReference>
<proteinExistence type="predicted"/>
<dbReference type="Pfam" id="PF09643">
    <property type="entry name" value="YopX"/>
    <property type="match status" value="1"/>
</dbReference>
<dbReference type="InterPro" id="IPR023385">
    <property type="entry name" value="YopX-like_C"/>
</dbReference>
<dbReference type="Gene3D" id="2.30.30.290">
    <property type="entry name" value="YopX-like domains"/>
    <property type="match status" value="1"/>
</dbReference>
<dbReference type="EMBL" id="FNKE01000001">
    <property type="protein sequence ID" value="SDQ09166.1"/>
    <property type="molecule type" value="Genomic_DNA"/>
</dbReference>
<sequence length="136" mass="15761">MRVPKFRAWLKPEQRMIGVYEMTFIDNEVLIISDDMDFYTDDEFKLMQFTGLHDVHGKEVFEGDLIATPFEEDGLFEVHMDTVAGVYTKSTLTGKVQFIEDLDSLEELEGSKAEFAEYIEVKGNIYENQELLGEEE</sequence>
<dbReference type="RefSeq" id="WP_074559914.1">
    <property type="nucleotide sequence ID" value="NZ_FNKE01000001.1"/>
</dbReference>
<dbReference type="OrthoDB" id="1809393at2"/>
<reference evidence="2 3" key="1">
    <citation type="submission" date="2016-10" db="EMBL/GenBank/DDBJ databases">
        <authorList>
            <person name="de Groot N.N."/>
        </authorList>
    </citation>
    <scope>NUCLEOTIDE SEQUENCE [LARGE SCALE GENOMIC DNA]</scope>
    <source>
        <strain evidence="2 3">Sb05</strain>
    </source>
</reference>
<protein>
    <submittedName>
        <fullName evidence="2">Phage uncharacterized protein TIGR01671</fullName>
    </submittedName>
</protein>
<evidence type="ECO:0000313" key="3">
    <source>
        <dbReference type="Proteomes" id="UP000182870"/>
    </source>
</evidence>
<dbReference type="AlphaFoldDB" id="A0A1H0Y2K6"/>
<evidence type="ECO:0000313" key="2">
    <source>
        <dbReference type="EMBL" id="SDQ09166.1"/>
    </source>
</evidence>
<organism evidence="2 3">
    <name type="scientific">Streptococcus equinus</name>
    <name type="common">Streptococcus bovis</name>
    <dbReference type="NCBI Taxonomy" id="1335"/>
    <lineage>
        <taxon>Bacteria</taxon>
        <taxon>Bacillati</taxon>
        <taxon>Bacillota</taxon>
        <taxon>Bacilli</taxon>
        <taxon>Lactobacillales</taxon>
        <taxon>Streptococcaceae</taxon>
        <taxon>Streptococcus</taxon>
    </lineage>
</organism>
<dbReference type="SUPFAM" id="SSF159006">
    <property type="entry name" value="YopX-like"/>
    <property type="match status" value="1"/>
</dbReference>
<dbReference type="NCBIfam" id="TIGR01671">
    <property type="entry name" value="phage_TIGR01671"/>
    <property type="match status" value="1"/>
</dbReference>
<dbReference type="Proteomes" id="UP000182870">
    <property type="component" value="Unassembled WGS sequence"/>
</dbReference>
<gene>
    <name evidence="2" type="ORF">SAMN05216392_0369</name>
</gene>
<dbReference type="InterPro" id="IPR010024">
    <property type="entry name" value="CHP16711"/>
</dbReference>
<evidence type="ECO:0000259" key="1">
    <source>
        <dbReference type="Pfam" id="PF09643"/>
    </source>
</evidence>
<name>A0A1H0Y2K6_STREI</name>
<accession>A0A1H0Y2K6</accession>
<feature type="domain" description="YopX protein" evidence="1">
    <location>
        <begin position="5"/>
        <end position="132"/>
    </location>
</feature>